<dbReference type="Pfam" id="PF19833">
    <property type="entry name" value="RecG_dom3_C"/>
    <property type="match status" value="1"/>
</dbReference>
<dbReference type="InterPro" id="IPR012340">
    <property type="entry name" value="NA-bd_OB-fold"/>
</dbReference>
<dbReference type="Pfam" id="PF00270">
    <property type="entry name" value="DEAD"/>
    <property type="match status" value="1"/>
</dbReference>
<dbReference type="CDD" id="cd04488">
    <property type="entry name" value="RecG_wedge_OBF"/>
    <property type="match status" value="1"/>
</dbReference>
<proteinExistence type="predicted"/>
<dbReference type="InterPro" id="IPR027417">
    <property type="entry name" value="P-loop_NTPase"/>
</dbReference>
<dbReference type="NCBIfam" id="NF008168">
    <property type="entry name" value="PRK10917.2-2"/>
    <property type="match status" value="1"/>
</dbReference>
<keyword evidence="7" id="KW-0234">DNA repair</keyword>
<evidence type="ECO:0000256" key="3">
    <source>
        <dbReference type="ARBA" id="ARBA00022801"/>
    </source>
</evidence>
<keyword evidence="3" id="KW-0378">Hydrolase</keyword>
<name>A0A1F7IUZ8_9BACT</name>
<dbReference type="STRING" id="1802061.A3A93_04120"/>
<dbReference type="Gene3D" id="2.40.50.140">
    <property type="entry name" value="Nucleic acid-binding proteins"/>
    <property type="match status" value="1"/>
</dbReference>
<keyword evidence="2" id="KW-0227">DNA damage</keyword>
<dbReference type="InterPro" id="IPR047112">
    <property type="entry name" value="RecG/Mfd"/>
</dbReference>
<evidence type="ECO:0000313" key="12">
    <source>
        <dbReference type="Proteomes" id="UP000177141"/>
    </source>
</evidence>
<dbReference type="PANTHER" id="PTHR47964">
    <property type="entry name" value="ATP-DEPENDENT DNA HELICASE HOMOLOG RECG, CHLOROPLASTIC"/>
    <property type="match status" value="1"/>
</dbReference>
<dbReference type="SMART" id="SM00490">
    <property type="entry name" value="HELICc"/>
    <property type="match status" value="1"/>
</dbReference>
<dbReference type="SUPFAM" id="SSF50249">
    <property type="entry name" value="Nucleic acid-binding proteins"/>
    <property type="match status" value="1"/>
</dbReference>
<feature type="domain" description="Helicase C-terminal" evidence="10">
    <location>
        <begin position="471"/>
        <end position="625"/>
    </location>
</feature>
<dbReference type="SMART" id="SM00487">
    <property type="entry name" value="DEXDc"/>
    <property type="match status" value="1"/>
</dbReference>
<dbReference type="SUPFAM" id="SSF52540">
    <property type="entry name" value="P-loop containing nucleoside triphosphate hydrolases"/>
    <property type="match status" value="2"/>
</dbReference>
<sequence length="686" mass="78747">MFTTTSIDLLPKTTTVTKKHLKKLGIETYWDLLYYFPTRYENFSIISPISQIQPGETVTLQGQIKEIKTEYTRRRLTIQKAVLEDESGQIRLVWYNQPFLVKLLEHKKVSISGNVDTYKSHLTFTPQEYEIIYSADFNTIHTGRMVPVYQQTYGISSRTIREKIYFVLQQFLESVENYEFLPEKIVNDLKLSNEKEAITQIHFPQSSKSLSIARDRIGFDEIFIRMLSSKLVKKEWEKERLSEAFHFNTNINKKINEFISSLPFKLTSSQARSVDEIINDLKKDTPMNRFLQGDVGSGKTVVAAIAAYAGFLNGFQTLVMAPTEILAVQHYETMTKLFKDYPVKIALQTQSHKTFTKKVNNNDKYHIIIGTQALISDYVDFDHVGLVVVDEQHRFGVRQRAILKKKGGHPHLLSMTATPIPRTVSLTLYSELDLSTIDELPAGRLPIKTYVVPDIKRKAGQNWIKDKIAKNSIQVYIICPLIEESESETMKSVRAATKEYEHLKKNVFSDFRVALLHGKLKGKDKDKIMQDFKEKKYDILVSTCVVEVGIDIANATIMLIEGAERFGLAQLHQLRGRVGRAEKQSYCFLFTSTNEDFLKKRLHFFAKNSSGMKLAEYDLRIRGPGDLYGTRQHGYTELRVADLTDAKLIHNAQTGVEIFMNKYNLTDFSSLKSMISTLQIDKIARD</sequence>
<dbReference type="EMBL" id="MGAL01000035">
    <property type="protein sequence ID" value="OGK47192.1"/>
    <property type="molecule type" value="Genomic_DNA"/>
</dbReference>
<evidence type="ECO:0000256" key="8">
    <source>
        <dbReference type="ARBA" id="ARBA00049819"/>
    </source>
</evidence>
<keyword evidence="6" id="KW-0238">DNA-binding</keyword>
<dbReference type="InterPro" id="IPR045562">
    <property type="entry name" value="RecG_dom3_C"/>
</dbReference>
<evidence type="ECO:0000313" key="11">
    <source>
        <dbReference type="EMBL" id="OGK47192.1"/>
    </source>
</evidence>
<dbReference type="InterPro" id="IPR001650">
    <property type="entry name" value="Helicase_C-like"/>
</dbReference>
<dbReference type="AlphaFoldDB" id="A0A1F7IUZ8"/>
<comment type="caution">
    <text evidence="11">The sequence shown here is derived from an EMBL/GenBank/DDBJ whole genome shotgun (WGS) entry which is preliminary data.</text>
</comment>
<dbReference type="InterPro" id="IPR014001">
    <property type="entry name" value="Helicase_ATP-bd"/>
</dbReference>
<dbReference type="GO" id="GO:0003678">
    <property type="term" value="F:DNA helicase activity"/>
    <property type="evidence" value="ECO:0007669"/>
    <property type="project" value="TreeGrafter"/>
</dbReference>
<dbReference type="GO" id="GO:0016787">
    <property type="term" value="F:hydrolase activity"/>
    <property type="evidence" value="ECO:0007669"/>
    <property type="project" value="UniProtKB-KW"/>
</dbReference>
<keyword evidence="1" id="KW-0547">Nucleotide-binding</keyword>
<dbReference type="PROSITE" id="PS51194">
    <property type="entry name" value="HELICASE_CTER"/>
    <property type="match status" value="1"/>
</dbReference>
<organism evidence="11 12">
    <name type="scientific">Candidatus Roizmanbacteria bacterium RIFCSPLOWO2_01_FULL_38_12</name>
    <dbReference type="NCBI Taxonomy" id="1802061"/>
    <lineage>
        <taxon>Bacteria</taxon>
        <taxon>Candidatus Roizmaniibacteriota</taxon>
    </lineage>
</organism>
<dbReference type="PROSITE" id="PS51192">
    <property type="entry name" value="HELICASE_ATP_BIND_1"/>
    <property type="match status" value="1"/>
</dbReference>
<feature type="domain" description="Helicase ATP-binding" evidence="9">
    <location>
        <begin position="280"/>
        <end position="437"/>
    </location>
</feature>
<evidence type="ECO:0000259" key="9">
    <source>
        <dbReference type="PROSITE" id="PS51192"/>
    </source>
</evidence>
<dbReference type="NCBIfam" id="NF008165">
    <property type="entry name" value="PRK10917.1-3"/>
    <property type="match status" value="1"/>
</dbReference>
<reference evidence="11 12" key="1">
    <citation type="journal article" date="2016" name="Nat. Commun.">
        <title>Thousands of microbial genomes shed light on interconnected biogeochemical processes in an aquifer system.</title>
        <authorList>
            <person name="Anantharaman K."/>
            <person name="Brown C.T."/>
            <person name="Hug L.A."/>
            <person name="Sharon I."/>
            <person name="Castelle C.J."/>
            <person name="Probst A.J."/>
            <person name="Thomas B.C."/>
            <person name="Singh A."/>
            <person name="Wilkins M.J."/>
            <person name="Karaoz U."/>
            <person name="Brodie E.L."/>
            <person name="Williams K.H."/>
            <person name="Hubbard S.S."/>
            <person name="Banfield J.F."/>
        </authorList>
    </citation>
    <scope>NUCLEOTIDE SEQUENCE [LARGE SCALE GENOMIC DNA]</scope>
</reference>
<accession>A0A1F7IUZ8</accession>
<protein>
    <recommendedName>
        <fullName evidence="8">Probable DNA 3'-5' helicase RecG</fullName>
    </recommendedName>
</protein>
<dbReference type="Gene3D" id="3.40.50.300">
    <property type="entry name" value="P-loop containing nucleotide triphosphate hydrolases"/>
    <property type="match status" value="2"/>
</dbReference>
<dbReference type="GO" id="GO:0005524">
    <property type="term" value="F:ATP binding"/>
    <property type="evidence" value="ECO:0007669"/>
    <property type="project" value="UniProtKB-KW"/>
</dbReference>
<keyword evidence="4 11" id="KW-0347">Helicase</keyword>
<keyword evidence="5" id="KW-0067">ATP-binding</keyword>
<dbReference type="PANTHER" id="PTHR47964:SF1">
    <property type="entry name" value="ATP-DEPENDENT DNA HELICASE HOMOLOG RECG, CHLOROPLASTIC"/>
    <property type="match status" value="1"/>
</dbReference>
<evidence type="ECO:0000256" key="1">
    <source>
        <dbReference type="ARBA" id="ARBA00022741"/>
    </source>
</evidence>
<dbReference type="GO" id="GO:0006281">
    <property type="term" value="P:DNA repair"/>
    <property type="evidence" value="ECO:0007669"/>
    <property type="project" value="UniProtKB-KW"/>
</dbReference>
<dbReference type="InterPro" id="IPR033454">
    <property type="entry name" value="RecG_wedge"/>
</dbReference>
<dbReference type="InterPro" id="IPR011545">
    <property type="entry name" value="DEAD/DEAH_box_helicase_dom"/>
</dbReference>
<evidence type="ECO:0000256" key="5">
    <source>
        <dbReference type="ARBA" id="ARBA00022840"/>
    </source>
</evidence>
<dbReference type="Proteomes" id="UP000177141">
    <property type="component" value="Unassembled WGS sequence"/>
</dbReference>
<dbReference type="Pfam" id="PF00271">
    <property type="entry name" value="Helicase_C"/>
    <property type="match status" value="1"/>
</dbReference>
<evidence type="ECO:0000259" key="10">
    <source>
        <dbReference type="PROSITE" id="PS51194"/>
    </source>
</evidence>
<evidence type="ECO:0000256" key="7">
    <source>
        <dbReference type="ARBA" id="ARBA00023204"/>
    </source>
</evidence>
<gene>
    <name evidence="11" type="ORF">A3A93_04120</name>
</gene>
<evidence type="ECO:0000256" key="4">
    <source>
        <dbReference type="ARBA" id="ARBA00022806"/>
    </source>
</evidence>
<dbReference type="GO" id="GO:0003677">
    <property type="term" value="F:DNA binding"/>
    <property type="evidence" value="ECO:0007669"/>
    <property type="project" value="UniProtKB-KW"/>
</dbReference>
<evidence type="ECO:0000256" key="6">
    <source>
        <dbReference type="ARBA" id="ARBA00023125"/>
    </source>
</evidence>
<evidence type="ECO:0000256" key="2">
    <source>
        <dbReference type="ARBA" id="ARBA00022763"/>
    </source>
</evidence>
<dbReference type="Pfam" id="PF17191">
    <property type="entry name" value="RecG_wedge"/>
    <property type="match status" value="1"/>
</dbReference>